<dbReference type="SUPFAM" id="SSF52374">
    <property type="entry name" value="Nucleotidylyl transferase"/>
    <property type="match status" value="1"/>
</dbReference>
<keyword evidence="1" id="KW-0030">Aminoacyl-tRNA synthetase</keyword>
<sequence length="212" mass="23588">MPPLPAVPGMVPTGRVLTQIDTPACDAPSGPPKYGANDSAKGKKVVIEYSSPNITQLFYVGYLRNTIISAFLASDWGTQASKYGSQARLEKDVIKHLFDIYAAINKDASTDPAVKASASNLFKHMEDGDQDALRNWGVWREMSVREYEKEYERLNVKLDVYTGKIQVGNEAMDGALEKLEIMSLISESDGVKLVELEKWRPGKPLFVRRMES</sequence>
<reference evidence="3 4" key="1">
    <citation type="journal article" date="2018" name="Evol. Lett.">
        <title>Horizontal gene cluster transfer increased hallucinogenic mushroom diversity.</title>
        <authorList>
            <person name="Reynolds H.T."/>
            <person name="Vijayakumar V."/>
            <person name="Gluck-Thaler E."/>
            <person name="Korotkin H.B."/>
            <person name="Matheny P.B."/>
            <person name="Slot J.C."/>
        </authorList>
    </citation>
    <scope>NUCLEOTIDE SEQUENCE [LARGE SCALE GENOMIC DNA]</scope>
    <source>
        <strain evidence="3 4">2631</strain>
    </source>
</reference>
<evidence type="ECO:0000256" key="1">
    <source>
        <dbReference type="RuleBase" id="RU363038"/>
    </source>
</evidence>
<dbReference type="PANTHER" id="PTHR11956">
    <property type="entry name" value="ARGINYL-TRNA SYNTHETASE"/>
    <property type="match status" value="1"/>
</dbReference>
<organism evidence="3 4">
    <name type="scientific">Psilocybe cyanescens</name>
    <dbReference type="NCBI Taxonomy" id="93625"/>
    <lineage>
        <taxon>Eukaryota</taxon>
        <taxon>Fungi</taxon>
        <taxon>Dikarya</taxon>
        <taxon>Basidiomycota</taxon>
        <taxon>Agaricomycotina</taxon>
        <taxon>Agaricomycetes</taxon>
        <taxon>Agaricomycetidae</taxon>
        <taxon>Agaricales</taxon>
        <taxon>Agaricineae</taxon>
        <taxon>Strophariaceae</taxon>
        <taxon>Psilocybe</taxon>
    </lineage>
</organism>
<dbReference type="GO" id="GO:0004814">
    <property type="term" value="F:arginine-tRNA ligase activity"/>
    <property type="evidence" value="ECO:0007669"/>
    <property type="project" value="InterPro"/>
</dbReference>
<keyword evidence="1" id="KW-0648">Protein biosynthesis</keyword>
<comment type="caution">
    <text evidence="3">The sequence shown here is derived from an EMBL/GenBank/DDBJ whole genome shotgun (WGS) entry which is preliminary data.</text>
</comment>
<dbReference type="GO" id="GO:0032543">
    <property type="term" value="P:mitochondrial translation"/>
    <property type="evidence" value="ECO:0007669"/>
    <property type="project" value="TreeGrafter"/>
</dbReference>
<evidence type="ECO:0000259" key="2">
    <source>
        <dbReference type="Pfam" id="PF00750"/>
    </source>
</evidence>
<gene>
    <name evidence="3" type="ORF">CVT25_007979</name>
</gene>
<keyword evidence="1" id="KW-0547">Nucleotide-binding</keyword>
<dbReference type="OrthoDB" id="68056at2759"/>
<keyword evidence="4" id="KW-1185">Reference proteome</keyword>
<evidence type="ECO:0000313" key="3">
    <source>
        <dbReference type="EMBL" id="PPQ94141.1"/>
    </source>
</evidence>
<dbReference type="InterPro" id="IPR035684">
    <property type="entry name" value="ArgRS_core"/>
</dbReference>
<dbReference type="GO" id="GO:0005524">
    <property type="term" value="F:ATP binding"/>
    <property type="evidence" value="ECO:0007669"/>
    <property type="project" value="UniProtKB-KW"/>
</dbReference>
<keyword evidence="1" id="KW-0436">Ligase</keyword>
<dbReference type="STRING" id="93625.A0A409XTW8"/>
<dbReference type="InParanoid" id="A0A409XTW8"/>
<dbReference type="PANTHER" id="PTHR11956:SF11">
    <property type="entry name" value="ARGININE--TRNA LIGASE, MITOCHONDRIAL-RELATED"/>
    <property type="match status" value="1"/>
</dbReference>
<keyword evidence="1" id="KW-0067">ATP-binding</keyword>
<protein>
    <recommendedName>
        <fullName evidence="2">Arginyl-tRNA synthetase catalytic core domain-containing protein</fullName>
    </recommendedName>
</protein>
<dbReference type="Proteomes" id="UP000283269">
    <property type="component" value="Unassembled WGS sequence"/>
</dbReference>
<comment type="similarity">
    <text evidence="1">Belongs to the class-I aminoacyl-tRNA synthetase family.</text>
</comment>
<dbReference type="InterPro" id="IPR014729">
    <property type="entry name" value="Rossmann-like_a/b/a_fold"/>
</dbReference>
<dbReference type="AlphaFoldDB" id="A0A409XTW8"/>
<name>A0A409XTW8_PSICY</name>
<feature type="domain" description="Arginyl-tRNA synthetase catalytic core" evidence="2">
    <location>
        <begin position="37"/>
        <end position="205"/>
    </location>
</feature>
<accession>A0A409XTW8</accession>
<dbReference type="Gene3D" id="3.40.50.620">
    <property type="entry name" value="HUPs"/>
    <property type="match status" value="1"/>
</dbReference>
<dbReference type="InterPro" id="IPR001278">
    <property type="entry name" value="Arg-tRNA-ligase"/>
</dbReference>
<dbReference type="EMBL" id="NHYD01000451">
    <property type="protein sequence ID" value="PPQ94141.1"/>
    <property type="molecule type" value="Genomic_DNA"/>
</dbReference>
<proteinExistence type="inferred from homology"/>
<dbReference type="Pfam" id="PF00750">
    <property type="entry name" value="tRNA-synt_1d"/>
    <property type="match status" value="1"/>
</dbReference>
<dbReference type="GO" id="GO:0006420">
    <property type="term" value="P:arginyl-tRNA aminoacylation"/>
    <property type="evidence" value="ECO:0007669"/>
    <property type="project" value="InterPro"/>
</dbReference>
<dbReference type="GO" id="GO:0005739">
    <property type="term" value="C:mitochondrion"/>
    <property type="evidence" value="ECO:0007669"/>
    <property type="project" value="TreeGrafter"/>
</dbReference>
<evidence type="ECO:0000313" key="4">
    <source>
        <dbReference type="Proteomes" id="UP000283269"/>
    </source>
</evidence>